<dbReference type="Pfam" id="PF03807">
    <property type="entry name" value="F420_oxidored"/>
    <property type="match status" value="1"/>
</dbReference>
<reference evidence="4 5" key="1">
    <citation type="submission" date="2024-10" db="EMBL/GenBank/DDBJ databases">
        <title>The Natural Products Discovery Center: Release of the First 8490 Sequenced Strains for Exploring Actinobacteria Biosynthetic Diversity.</title>
        <authorList>
            <person name="Kalkreuter E."/>
            <person name="Kautsar S.A."/>
            <person name="Yang D."/>
            <person name="Bader C.D."/>
            <person name="Teijaro C.N."/>
            <person name="Fluegel L."/>
            <person name="Davis C.M."/>
            <person name="Simpson J.R."/>
            <person name="Lauterbach L."/>
            <person name="Steele A.D."/>
            <person name="Gui C."/>
            <person name="Meng S."/>
            <person name="Li G."/>
            <person name="Viehrig K."/>
            <person name="Ye F."/>
            <person name="Su P."/>
            <person name="Kiefer A.F."/>
            <person name="Nichols A."/>
            <person name="Cepeda A.J."/>
            <person name="Yan W."/>
            <person name="Fan B."/>
            <person name="Jiang Y."/>
            <person name="Adhikari A."/>
            <person name="Zheng C.-J."/>
            <person name="Schuster L."/>
            <person name="Cowan T.M."/>
            <person name="Smanski M.J."/>
            <person name="Chevrette M.G."/>
            <person name="De Carvalho L.P.S."/>
            <person name="Shen B."/>
        </authorList>
    </citation>
    <scope>NUCLEOTIDE SEQUENCE [LARGE SCALE GENOMIC DNA]</scope>
    <source>
        <strain evidence="4 5">NPDC021253</strain>
    </source>
</reference>
<feature type="region of interest" description="Disordered" evidence="2">
    <location>
        <begin position="1"/>
        <end position="34"/>
    </location>
</feature>
<dbReference type="Proteomes" id="UP001611075">
    <property type="component" value="Unassembled WGS sequence"/>
</dbReference>
<dbReference type="Gene3D" id="3.40.50.720">
    <property type="entry name" value="NAD(P)-binding Rossmann-like Domain"/>
    <property type="match status" value="1"/>
</dbReference>
<evidence type="ECO:0000256" key="1">
    <source>
        <dbReference type="ARBA" id="ARBA00023002"/>
    </source>
</evidence>
<dbReference type="InterPro" id="IPR051267">
    <property type="entry name" value="STEAP_metalloreductase"/>
</dbReference>
<keyword evidence="5" id="KW-1185">Reference proteome</keyword>
<dbReference type="PANTHER" id="PTHR14239">
    <property type="entry name" value="DUDULIN-RELATED"/>
    <property type="match status" value="1"/>
</dbReference>
<dbReference type="InterPro" id="IPR028939">
    <property type="entry name" value="P5C_Rdtase_cat_N"/>
</dbReference>
<feature type="domain" description="Pyrroline-5-carboxylate reductase catalytic N-terminal" evidence="3">
    <location>
        <begin position="51"/>
        <end position="143"/>
    </location>
</feature>
<proteinExistence type="predicted"/>
<dbReference type="InterPro" id="IPR036291">
    <property type="entry name" value="NAD(P)-bd_dom_sf"/>
</dbReference>
<evidence type="ECO:0000256" key="2">
    <source>
        <dbReference type="SAM" id="MobiDB-lite"/>
    </source>
</evidence>
<protein>
    <submittedName>
        <fullName evidence="4">NADPH-dependent F420 reductase</fullName>
    </submittedName>
</protein>
<comment type="caution">
    <text evidence="4">The sequence shown here is derived from an EMBL/GenBank/DDBJ whole genome shotgun (WGS) entry which is preliminary data.</text>
</comment>
<evidence type="ECO:0000313" key="4">
    <source>
        <dbReference type="EMBL" id="MFI0792850.1"/>
    </source>
</evidence>
<dbReference type="PANTHER" id="PTHR14239:SF10">
    <property type="entry name" value="REDUCTASE"/>
    <property type="match status" value="1"/>
</dbReference>
<dbReference type="EMBL" id="JBIRPU010000004">
    <property type="protein sequence ID" value="MFI0792850.1"/>
    <property type="molecule type" value="Genomic_DNA"/>
</dbReference>
<evidence type="ECO:0000259" key="3">
    <source>
        <dbReference type="Pfam" id="PF03807"/>
    </source>
</evidence>
<gene>
    <name evidence="4" type="ORF">ACH4OY_09135</name>
</gene>
<organism evidence="4 5">
    <name type="scientific">Micromonospora rubida</name>
    <dbReference type="NCBI Taxonomy" id="2697657"/>
    <lineage>
        <taxon>Bacteria</taxon>
        <taxon>Bacillati</taxon>
        <taxon>Actinomycetota</taxon>
        <taxon>Actinomycetes</taxon>
        <taxon>Micromonosporales</taxon>
        <taxon>Micromonosporaceae</taxon>
        <taxon>Micromonospora</taxon>
    </lineage>
</organism>
<dbReference type="SUPFAM" id="SSF51735">
    <property type="entry name" value="NAD(P)-binding Rossmann-fold domains"/>
    <property type="match status" value="1"/>
</dbReference>
<dbReference type="RefSeq" id="WP_396678135.1">
    <property type="nucleotide sequence ID" value="NZ_JBIRPU010000004.1"/>
</dbReference>
<evidence type="ECO:0000313" key="5">
    <source>
        <dbReference type="Proteomes" id="UP001611075"/>
    </source>
</evidence>
<keyword evidence="1" id="KW-0560">Oxidoreductase</keyword>
<accession>A0ABW7SI55</accession>
<name>A0ABW7SI55_9ACTN</name>
<sequence>MPCGRDSPTRRSGRSRRSSSQCRSDLLPGGRSRPPSVLQVIPQIEEITVNVGILGTGNLATTLGRAWAAAGHTLVVTGRSSENASRAAGQIGDAAEAVGPADFAARVDVVVVAVAWEGLEEALSLVGGADGSLSGMTVIDCTNAVDYATGQLKPTSGSAAELVARIARGAHVVKAFHLFAGASWPYTGPQDSAPVVAICGDQPESLERAGALTADLGGRTAVIGGLTSARQLEEAAGFVMRVVGAGSNPRFAVPDVDPASLNAGSATAN</sequence>